<keyword evidence="1" id="KW-1133">Transmembrane helix</keyword>
<evidence type="ECO:0000313" key="2">
    <source>
        <dbReference type="EMBL" id="PVZ69697.1"/>
    </source>
</evidence>
<evidence type="ECO:0000313" key="3">
    <source>
        <dbReference type="Proteomes" id="UP000244906"/>
    </source>
</evidence>
<feature type="transmembrane region" description="Helical" evidence="1">
    <location>
        <begin position="72"/>
        <end position="91"/>
    </location>
</feature>
<reference evidence="2 3" key="1">
    <citation type="submission" date="2018-04" db="EMBL/GenBank/DDBJ databases">
        <title>Thalassorhabdus spongiae gen. nov., sp. nov., isolated from a marine sponge in South-West Iceland.</title>
        <authorList>
            <person name="Knobloch S."/>
            <person name="Daussin A."/>
            <person name="Johannsson R."/>
            <person name="Marteinsson V.T."/>
        </authorList>
    </citation>
    <scope>NUCLEOTIDE SEQUENCE [LARGE SCALE GENOMIC DNA]</scope>
    <source>
        <strain evidence="2 3">Hp12</strain>
    </source>
</reference>
<keyword evidence="3" id="KW-1185">Reference proteome</keyword>
<protein>
    <submittedName>
        <fullName evidence="2">Uncharacterized protein</fullName>
    </submittedName>
</protein>
<organism evidence="2 3">
    <name type="scientific">Pelagibaculum spongiae</name>
    <dbReference type="NCBI Taxonomy" id="2080658"/>
    <lineage>
        <taxon>Bacteria</taxon>
        <taxon>Pseudomonadati</taxon>
        <taxon>Pseudomonadota</taxon>
        <taxon>Gammaproteobacteria</taxon>
        <taxon>Oceanospirillales</taxon>
        <taxon>Pelagibaculum</taxon>
    </lineage>
</organism>
<comment type="caution">
    <text evidence="2">The sequence shown here is derived from an EMBL/GenBank/DDBJ whole genome shotgun (WGS) entry which is preliminary data.</text>
</comment>
<dbReference type="AlphaFoldDB" id="A0A2V1H320"/>
<dbReference type="EMBL" id="QDDL01000003">
    <property type="protein sequence ID" value="PVZ69697.1"/>
    <property type="molecule type" value="Genomic_DNA"/>
</dbReference>
<feature type="transmembrane region" description="Helical" evidence="1">
    <location>
        <begin position="32"/>
        <end position="51"/>
    </location>
</feature>
<proteinExistence type="predicted"/>
<feature type="transmembrane region" description="Helical" evidence="1">
    <location>
        <begin position="111"/>
        <end position="130"/>
    </location>
</feature>
<name>A0A2V1H320_9GAMM</name>
<accession>A0A2V1H320</accession>
<gene>
    <name evidence="2" type="ORF">DC094_10375</name>
</gene>
<sequence>MSVLYLLLLGPTILLGCGFVFDGQKFGWKISWLWQIVPLILLVGYCVWLFSIGSDQALQMFHDQGGGFRSGIRGDTTFILPGLAFAAVIFPDQLYKIGPDPAKIAWLGLKGLYRFAGVVALFFIFIRQYLFSL</sequence>
<dbReference type="Proteomes" id="UP000244906">
    <property type="component" value="Unassembled WGS sequence"/>
</dbReference>
<keyword evidence="1" id="KW-0812">Transmembrane</keyword>
<evidence type="ECO:0000256" key="1">
    <source>
        <dbReference type="SAM" id="Phobius"/>
    </source>
</evidence>
<keyword evidence="1" id="KW-0472">Membrane</keyword>